<evidence type="ECO:0000256" key="4">
    <source>
        <dbReference type="ARBA" id="ARBA00022438"/>
    </source>
</evidence>
<evidence type="ECO:0000256" key="6">
    <source>
        <dbReference type="ARBA" id="ARBA00022801"/>
    </source>
</evidence>
<dbReference type="Gene3D" id="3.40.630.10">
    <property type="entry name" value="Zn peptidases"/>
    <property type="match status" value="1"/>
</dbReference>
<evidence type="ECO:0000256" key="3">
    <source>
        <dbReference type="ARBA" id="ARBA00009528"/>
    </source>
</evidence>
<dbReference type="InterPro" id="IPR023042">
    <property type="entry name" value="Peptidase_M17_leu_NH2_pept"/>
</dbReference>
<keyword evidence="11" id="KW-1185">Reference proteome</keyword>
<dbReference type="InterPro" id="IPR000819">
    <property type="entry name" value="Peptidase_M17_C"/>
</dbReference>
<keyword evidence="6 8" id="KW-0378">Hydrolase</keyword>
<dbReference type="Pfam" id="PF02789">
    <property type="entry name" value="Peptidase_M17_N"/>
    <property type="match status" value="1"/>
</dbReference>
<evidence type="ECO:0000256" key="7">
    <source>
        <dbReference type="ARBA" id="ARBA00023211"/>
    </source>
</evidence>
<dbReference type="PANTHER" id="PTHR11963">
    <property type="entry name" value="LEUCINE AMINOPEPTIDASE-RELATED"/>
    <property type="match status" value="1"/>
</dbReference>
<feature type="binding site" evidence="8">
    <location>
        <position position="336"/>
    </location>
    <ligand>
        <name>Mn(2+)</name>
        <dbReference type="ChEBI" id="CHEBI:29035"/>
        <label>2</label>
    </ligand>
</feature>
<evidence type="ECO:0000259" key="9">
    <source>
        <dbReference type="PROSITE" id="PS00631"/>
    </source>
</evidence>
<dbReference type="NCBIfam" id="NF002077">
    <property type="entry name" value="PRK00913.2-4"/>
    <property type="match status" value="1"/>
</dbReference>
<dbReference type="EC" id="3.4.11.1" evidence="8"/>
<dbReference type="NCBIfam" id="NF002073">
    <property type="entry name" value="PRK00913.1-2"/>
    <property type="match status" value="1"/>
</dbReference>
<feature type="active site" evidence="8">
    <location>
        <position position="338"/>
    </location>
</feature>
<evidence type="ECO:0000256" key="8">
    <source>
        <dbReference type="HAMAP-Rule" id="MF_00181"/>
    </source>
</evidence>
<dbReference type="InterPro" id="IPR011356">
    <property type="entry name" value="Leucine_aapep/pepB"/>
</dbReference>
<keyword evidence="5 8" id="KW-0645">Protease</keyword>
<feature type="domain" description="Cytosol aminopeptidase" evidence="9">
    <location>
        <begin position="332"/>
        <end position="339"/>
    </location>
</feature>
<feature type="active site" evidence="8">
    <location>
        <position position="264"/>
    </location>
</feature>
<dbReference type="Pfam" id="PF00883">
    <property type="entry name" value="Peptidase_M17"/>
    <property type="match status" value="1"/>
</dbReference>
<dbReference type="EMBL" id="JAPIUZ010000001">
    <property type="protein sequence ID" value="MCX2562801.1"/>
    <property type="molecule type" value="Genomic_DNA"/>
</dbReference>
<comment type="cofactor">
    <cofactor evidence="8">
        <name>Mn(2+)</name>
        <dbReference type="ChEBI" id="CHEBI:29035"/>
    </cofactor>
    <text evidence="8">Binds 2 manganese ions per subunit.</text>
</comment>
<organism evidence="10 11">
    <name type="scientific">Acetobacter thailandicus</name>
    <dbReference type="NCBI Taxonomy" id="1502842"/>
    <lineage>
        <taxon>Bacteria</taxon>
        <taxon>Pseudomonadati</taxon>
        <taxon>Pseudomonadota</taxon>
        <taxon>Alphaproteobacteria</taxon>
        <taxon>Acetobacterales</taxon>
        <taxon>Acetobacteraceae</taxon>
        <taxon>Acetobacter</taxon>
    </lineage>
</organism>
<feature type="binding site" evidence="8">
    <location>
        <position position="334"/>
    </location>
    <ligand>
        <name>Mn(2+)</name>
        <dbReference type="ChEBI" id="CHEBI:29035"/>
        <label>1</label>
    </ligand>
</feature>
<evidence type="ECO:0000256" key="2">
    <source>
        <dbReference type="ARBA" id="ARBA00000967"/>
    </source>
</evidence>
<keyword evidence="8" id="KW-0963">Cytoplasm</keyword>
<reference evidence="10 11" key="1">
    <citation type="submission" date="2022-11" db="EMBL/GenBank/DDBJ databases">
        <title>Genome sequencing of Acetobacter type strain.</title>
        <authorList>
            <person name="Heo J."/>
            <person name="Lee D."/>
            <person name="Han B.-H."/>
            <person name="Hong S.-B."/>
            <person name="Kwon S.-W."/>
        </authorList>
    </citation>
    <scope>NUCLEOTIDE SEQUENCE [LARGE SCALE GENOMIC DNA]</scope>
    <source>
        <strain evidence="10 11">KACC 21253</strain>
    </source>
</reference>
<dbReference type="RefSeq" id="WP_086553438.1">
    <property type="nucleotide sequence ID" value="NZ_JAERKX010000001.1"/>
</dbReference>
<comment type="catalytic activity">
    <reaction evidence="2 8">
        <text>Release of an N-terminal amino acid, preferentially leucine, but not glutamic or aspartic acids.</text>
        <dbReference type="EC" id="3.4.11.10"/>
    </reaction>
</comment>
<dbReference type="PANTHER" id="PTHR11963:SF23">
    <property type="entry name" value="CYTOSOL AMINOPEPTIDASE"/>
    <property type="match status" value="1"/>
</dbReference>
<evidence type="ECO:0000313" key="11">
    <source>
        <dbReference type="Proteomes" id="UP001301152"/>
    </source>
</evidence>
<evidence type="ECO:0000313" key="10">
    <source>
        <dbReference type="EMBL" id="MCX2562801.1"/>
    </source>
</evidence>
<keyword evidence="7 8" id="KW-0464">Manganese</keyword>
<evidence type="ECO:0000256" key="1">
    <source>
        <dbReference type="ARBA" id="ARBA00000135"/>
    </source>
</evidence>
<keyword evidence="8" id="KW-0479">Metal-binding</keyword>
<comment type="similarity">
    <text evidence="3 8">Belongs to the peptidase M17 family.</text>
</comment>
<dbReference type="InterPro" id="IPR008283">
    <property type="entry name" value="Peptidase_M17_N"/>
</dbReference>
<dbReference type="SUPFAM" id="SSF52949">
    <property type="entry name" value="Macro domain-like"/>
    <property type="match status" value="1"/>
</dbReference>
<dbReference type="NCBIfam" id="NF002075">
    <property type="entry name" value="PRK00913.2-2"/>
    <property type="match status" value="1"/>
</dbReference>
<dbReference type="PRINTS" id="PR00481">
    <property type="entry name" value="LAMNOPPTDASE"/>
</dbReference>
<feature type="binding site" evidence="8">
    <location>
        <position position="252"/>
    </location>
    <ligand>
        <name>Mn(2+)</name>
        <dbReference type="ChEBI" id="CHEBI:29035"/>
        <label>2</label>
    </ligand>
</feature>
<dbReference type="SUPFAM" id="SSF53187">
    <property type="entry name" value="Zn-dependent exopeptidases"/>
    <property type="match status" value="1"/>
</dbReference>
<protein>
    <recommendedName>
        <fullName evidence="8">Probable cytosol aminopeptidase</fullName>
        <ecNumber evidence="8">3.4.11.1</ecNumber>
    </recommendedName>
    <alternativeName>
        <fullName evidence="8">Leucine aminopeptidase</fullName>
        <shortName evidence="8">LAP</shortName>
        <ecNumber evidence="8">3.4.11.10</ecNumber>
    </alternativeName>
    <alternativeName>
        <fullName evidence="8">Leucyl aminopeptidase</fullName>
    </alternativeName>
</protein>
<comment type="catalytic activity">
    <reaction evidence="1 8">
        <text>Release of an N-terminal amino acid, Xaa-|-Yaa-, in which Xaa is preferably Leu, but may be other amino acids including Pro although not Arg or Lys, and Yaa may be Pro. Amino acid amides and methyl esters are also readily hydrolyzed, but rates on arylamides are exceedingly low.</text>
        <dbReference type="EC" id="3.4.11.1"/>
    </reaction>
</comment>
<comment type="caution">
    <text evidence="10">The sequence shown here is derived from an EMBL/GenBank/DDBJ whole genome shotgun (WGS) entry which is preliminary data.</text>
</comment>
<name>A0ABT3QC03_9PROT</name>
<dbReference type="InterPro" id="IPR043472">
    <property type="entry name" value="Macro_dom-like"/>
</dbReference>
<comment type="function">
    <text evidence="8">Presumably involved in the processing and regular turnover of intracellular proteins. Catalyzes the removal of unsubstituted N-terminal amino acids from various peptides.</text>
</comment>
<gene>
    <name evidence="8" type="primary">pepA</name>
    <name evidence="10" type="ORF">OQ497_02295</name>
</gene>
<accession>A0ABT3QC03</accession>
<dbReference type="Gene3D" id="3.40.220.10">
    <property type="entry name" value="Leucine Aminopeptidase, subunit E, domain 1"/>
    <property type="match status" value="1"/>
</dbReference>
<feature type="binding site" evidence="8">
    <location>
        <position position="257"/>
    </location>
    <ligand>
        <name>Mn(2+)</name>
        <dbReference type="ChEBI" id="CHEBI:29035"/>
        <label>1</label>
    </ligand>
</feature>
<comment type="subcellular location">
    <subcellularLocation>
        <location evidence="8">Cytoplasm</location>
    </subcellularLocation>
</comment>
<evidence type="ECO:0000256" key="5">
    <source>
        <dbReference type="ARBA" id="ARBA00022670"/>
    </source>
</evidence>
<sequence length="487" mass="50806">MLNISFSSEAIAPGGSLVLLVAEGQTTSPLFKTVDDMTGGVLTRAAEAEEFTGKEGKIVTVLAPGGKFDRVVLAGVGKAEAFDALKAEQAGSLAASALRKTEKITIATGELPHAADVALGATYGAYHFSVYLNPVESRKAHALSSVTVITADAEKVQKKWAARAAVAHGVALTRDLVTEPANVLTPEEFTARIQGLRHLGLEVEVLDVPAMERLGFGALLGVAQGSANAPRTVIIRWNGGKKGDAPLSFIGKGVTFDSGGISIKPAAGMDEMKGDMAGAATVVGLMAALAERKAAVNAVGVVGLVENMVSGNAQRPGDIVRSASGKTIEVLNTDAEGRLVLADLLWYAEEHVKPAFMIDLATLTGAIVVGLGTEYAGLFSNNDELAAELTDAGLKSGDKVWRMPLHKEYDALIKSDIADMKNIGGRAGGAITAAQFLGRFVEKTPWAHLDIAGTSWLDKGKFGQAKGATGFGVSLLNTLVHKYYEKN</sequence>
<feature type="binding site" evidence="8">
    <location>
        <position position="275"/>
    </location>
    <ligand>
        <name>Mn(2+)</name>
        <dbReference type="ChEBI" id="CHEBI:29035"/>
        <label>2</label>
    </ligand>
</feature>
<dbReference type="Proteomes" id="UP001301152">
    <property type="component" value="Unassembled WGS sequence"/>
</dbReference>
<dbReference type="GO" id="GO:0004177">
    <property type="term" value="F:aminopeptidase activity"/>
    <property type="evidence" value="ECO:0007669"/>
    <property type="project" value="UniProtKB-KW"/>
</dbReference>
<dbReference type="CDD" id="cd00433">
    <property type="entry name" value="Peptidase_M17"/>
    <property type="match status" value="1"/>
</dbReference>
<proteinExistence type="inferred from homology"/>
<keyword evidence="4 8" id="KW-0031">Aminopeptidase</keyword>
<feature type="binding site" evidence="8">
    <location>
        <position position="257"/>
    </location>
    <ligand>
        <name>Mn(2+)</name>
        <dbReference type="ChEBI" id="CHEBI:29035"/>
        <label>2</label>
    </ligand>
</feature>
<feature type="binding site" evidence="8">
    <location>
        <position position="336"/>
    </location>
    <ligand>
        <name>Mn(2+)</name>
        <dbReference type="ChEBI" id="CHEBI:29035"/>
        <label>1</label>
    </ligand>
</feature>
<dbReference type="NCBIfam" id="NF002074">
    <property type="entry name" value="PRK00913.1-4"/>
    <property type="match status" value="1"/>
</dbReference>
<dbReference type="HAMAP" id="MF_00181">
    <property type="entry name" value="Cytosol_peptidase_M17"/>
    <property type="match status" value="1"/>
</dbReference>
<dbReference type="PROSITE" id="PS00631">
    <property type="entry name" value="CYTOSOL_AP"/>
    <property type="match status" value="1"/>
</dbReference>
<dbReference type="EC" id="3.4.11.10" evidence="8"/>